<keyword evidence="3" id="KW-1185">Reference proteome</keyword>
<sequence length="285" mass="33565">MPFLLGEIPAVVTTYISKQWDTFISNFALFAALGVVLYFIFQKAVEHRFQSQLTKLKGTVDEEVQGKLISLKGDVDHDVQSKIENLRSTQQNKLESLKLEHQKMLLNFETFNSKQNERYPQLYFLTEQALGYITYLRGIQSFPTFENAAIEDVKTYCEVIEMNTGDCNRILALWEQDKDKAISEIHKLKKIIDYNRAENKWYEANDYLIYNELYFSDEVTDHSRKLLDLMYKYWLNLNPVYHNPIFSADLREMRKDNSVIKQEIDEQRKIWKAIMKKEVSGLPTA</sequence>
<feature type="transmembrane region" description="Helical" evidence="1">
    <location>
        <begin position="23"/>
        <end position="41"/>
    </location>
</feature>
<dbReference type="EMBL" id="CP126114">
    <property type="protein sequence ID" value="WHY87569.1"/>
    <property type="molecule type" value="Genomic_DNA"/>
</dbReference>
<dbReference type="RefSeq" id="WP_066083865.1">
    <property type="nucleotide sequence ID" value="NZ_CP126114.1"/>
</dbReference>
<dbReference type="KEGG" id="nnv:QNH39_06995"/>
<keyword evidence="1" id="KW-0812">Transmembrane</keyword>
<evidence type="ECO:0000313" key="3">
    <source>
        <dbReference type="Proteomes" id="UP001178288"/>
    </source>
</evidence>
<accession>A0AA95SCC4</accession>
<dbReference type="Proteomes" id="UP001178288">
    <property type="component" value="Chromosome"/>
</dbReference>
<evidence type="ECO:0000313" key="2">
    <source>
        <dbReference type="EMBL" id="WHY87569.1"/>
    </source>
</evidence>
<reference evidence="2" key="1">
    <citation type="submission" date="2023-05" db="EMBL/GenBank/DDBJ databases">
        <title>Comparative genomics of Bacillaceae isolates and their secondary metabolite potential.</title>
        <authorList>
            <person name="Song L."/>
            <person name="Nielsen L.J."/>
            <person name="Mohite O."/>
            <person name="Xu X."/>
            <person name="Weber T."/>
            <person name="Kovacs A.T."/>
        </authorList>
    </citation>
    <scope>NUCLEOTIDE SEQUENCE</scope>
    <source>
        <strain evidence="2">XLM17</strain>
    </source>
</reference>
<evidence type="ECO:0000256" key="1">
    <source>
        <dbReference type="SAM" id="Phobius"/>
    </source>
</evidence>
<proteinExistence type="predicted"/>
<keyword evidence="1" id="KW-0472">Membrane</keyword>
<gene>
    <name evidence="2" type="ORF">QNH39_06995</name>
</gene>
<name>A0AA95SCC4_9BACI</name>
<protein>
    <submittedName>
        <fullName evidence="2">Uncharacterized protein</fullName>
    </submittedName>
</protein>
<keyword evidence="1" id="KW-1133">Transmembrane helix</keyword>
<dbReference type="AlphaFoldDB" id="A0AA95SCC4"/>
<organism evidence="2 3">
    <name type="scientific">Neobacillus novalis</name>
    <dbReference type="NCBI Taxonomy" id="220687"/>
    <lineage>
        <taxon>Bacteria</taxon>
        <taxon>Bacillati</taxon>
        <taxon>Bacillota</taxon>
        <taxon>Bacilli</taxon>
        <taxon>Bacillales</taxon>
        <taxon>Bacillaceae</taxon>
        <taxon>Neobacillus</taxon>
    </lineage>
</organism>